<protein>
    <submittedName>
        <fullName evidence="1">Uncharacterized protein</fullName>
    </submittedName>
</protein>
<gene>
    <name evidence="1" type="ORF">LCGC14_0345860</name>
</gene>
<accession>A0A0F9THV8</accession>
<name>A0A0F9THV8_9ZZZZ</name>
<organism evidence="1">
    <name type="scientific">marine sediment metagenome</name>
    <dbReference type="NCBI Taxonomy" id="412755"/>
    <lineage>
        <taxon>unclassified sequences</taxon>
        <taxon>metagenomes</taxon>
        <taxon>ecological metagenomes</taxon>
    </lineage>
</organism>
<comment type="caution">
    <text evidence="1">The sequence shown here is derived from an EMBL/GenBank/DDBJ whole genome shotgun (WGS) entry which is preliminary data.</text>
</comment>
<dbReference type="AlphaFoldDB" id="A0A0F9THV8"/>
<dbReference type="EMBL" id="LAZR01000256">
    <property type="protein sequence ID" value="KKN78814.1"/>
    <property type="molecule type" value="Genomic_DNA"/>
</dbReference>
<evidence type="ECO:0000313" key="1">
    <source>
        <dbReference type="EMBL" id="KKN78814.1"/>
    </source>
</evidence>
<reference evidence="1" key="1">
    <citation type="journal article" date="2015" name="Nature">
        <title>Complex archaea that bridge the gap between prokaryotes and eukaryotes.</title>
        <authorList>
            <person name="Spang A."/>
            <person name="Saw J.H."/>
            <person name="Jorgensen S.L."/>
            <person name="Zaremba-Niedzwiedzka K."/>
            <person name="Martijn J."/>
            <person name="Lind A.E."/>
            <person name="van Eijk R."/>
            <person name="Schleper C."/>
            <person name="Guy L."/>
            <person name="Ettema T.J."/>
        </authorList>
    </citation>
    <scope>NUCLEOTIDE SEQUENCE</scope>
</reference>
<proteinExistence type="predicted"/>
<sequence>MAGVATLNIKLEVTGLGQAITYGVDSEGLPDDLTLTVPVEFTPSRLVVATATATALQLSDLAPQIALTKMTYLYIKALSGTIFLQLDTAGTTTFAEAAAHVVIQSGDANLISINPAGNLGVVIDAASNTDAFEFLLLGKA</sequence>